<dbReference type="InterPro" id="IPR036849">
    <property type="entry name" value="Enolase-like_C_sf"/>
</dbReference>
<dbReference type="InterPro" id="IPR013341">
    <property type="entry name" value="Mandelate_racemase_N_dom"/>
</dbReference>
<feature type="domain" description="Mandelate racemase/muconate lactonizing enzyme C-terminal" evidence="2">
    <location>
        <begin position="153"/>
        <end position="250"/>
    </location>
</feature>
<dbReference type="InterPro" id="IPR013342">
    <property type="entry name" value="Mandelate_racemase_C"/>
</dbReference>
<evidence type="ECO:0000259" key="2">
    <source>
        <dbReference type="SMART" id="SM00922"/>
    </source>
</evidence>
<accession>A0A1G7A173</accession>
<dbReference type="PROSITE" id="PS00909">
    <property type="entry name" value="MR_MLE_2"/>
    <property type="match status" value="1"/>
</dbReference>
<keyword evidence="4" id="KW-1185">Reference proteome</keyword>
<dbReference type="SUPFAM" id="SSF54826">
    <property type="entry name" value="Enolase N-terminal domain-like"/>
    <property type="match status" value="1"/>
</dbReference>
<dbReference type="OrthoDB" id="9802699at2"/>
<dbReference type="SFLD" id="SFLDG00179">
    <property type="entry name" value="mandelate_racemase"/>
    <property type="match status" value="1"/>
</dbReference>
<protein>
    <submittedName>
        <fullName evidence="3">L-alanine-DL-glutamate epimerase</fullName>
    </submittedName>
</protein>
<dbReference type="EMBL" id="FNAT01000001">
    <property type="protein sequence ID" value="SDE07646.1"/>
    <property type="molecule type" value="Genomic_DNA"/>
</dbReference>
<dbReference type="GO" id="GO:0000287">
    <property type="term" value="F:magnesium ion binding"/>
    <property type="evidence" value="ECO:0007669"/>
    <property type="project" value="UniProtKB-ARBA"/>
</dbReference>
<sequence>MPQAPVQIARLQAWALRVPLDRPVRTSFGEMHDRPAVFLRIEDADGGHGWGEVFANWPAAGAEHRVNLLERDVAPLVLGWEGYEPSALFDELEPRLRIRALQCGEPGPFRQVVAGLDIALWDLFARRRGVPLRRLIDPGARDAVPAYASGIEIGAAPEAVDRARAAGFEAFKFKIGFDAARDLAGLRELDAGLGAAERLSADANQAWSPEQAERFVRSLGDIPLDWLEEPIAADAPDETWRALKRASPVPLAGGENLAGAAQFDAAIAARALGVLQPDVVKWGGITGCLRVARATLAAGLRYCPHYLGGGIGLLASAELLAAVGGDGRLEVDANDNPLREVIAPTSEHLSTGNWACGQGPGLGLTALPDAFGLYLTRTIDIGGS</sequence>
<dbReference type="InterPro" id="IPR029065">
    <property type="entry name" value="Enolase_C-like"/>
</dbReference>
<dbReference type="SUPFAM" id="SSF51604">
    <property type="entry name" value="Enolase C-terminal domain-like"/>
    <property type="match status" value="1"/>
</dbReference>
<evidence type="ECO:0000256" key="1">
    <source>
        <dbReference type="ARBA" id="ARBA00023239"/>
    </source>
</evidence>
<dbReference type="InterPro" id="IPR034593">
    <property type="entry name" value="DgoD-like"/>
</dbReference>
<dbReference type="GO" id="GO:0009063">
    <property type="term" value="P:amino acid catabolic process"/>
    <property type="evidence" value="ECO:0007669"/>
    <property type="project" value="InterPro"/>
</dbReference>
<dbReference type="Gene3D" id="3.30.390.10">
    <property type="entry name" value="Enolase-like, N-terminal domain"/>
    <property type="match status" value="1"/>
</dbReference>
<keyword evidence="1" id="KW-0456">Lyase</keyword>
<dbReference type="SMART" id="SM00922">
    <property type="entry name" value="MR_MLE"/>
    <property type="match status" value="1"/>
</dbReference>
<dbReference type="Pfam" id="PF02746">
    <property type="entry name" value="MR_MLE_N"/>
    <property type="match status" value="1"/>
</dbReference>
<dbReference type="Pfam" id="PF13378">
    <property type="entry name" value="MR_MLE_C"/>
    <property type="match status" value="1"/>
</dbReference>
<dbReference type="Proteomes" id="UP000198922">
    <property type="component" value="Unassembled WGS sequence"/>
</dbReference>
<dbReference type="AlphaFoldDB" id="A0A1G7A173"/>
<dbReference type="InterPro" id="IPR018110">
    <property type="entry name" value="Mandel_Rmase/mucon_lact_enz_CS"/>
</dbReference>
<dbReference type="PANTHER" id="PTHR48080">
    <property type="entry name" value="D-GALACTONATE DEHYDRATASE-RELATED"/>
    <property type="match status" value="1"/>
</dbReference>
<organism evidence="3 4">
    <name type="scientific">Limimaricola pyoseonensis</name>
    <dbReference type="NCBI Taxonomy" id="521013"/>
    <lineage>
        <taxon>Bacteria</taxon>
        <taxon>Pseudomonadati</taxon>
        <taxon>Pseudomonadota</taxon>
        <taxon>Alphaproteobacteria</taxon>
        <taxon>Rhodobacterales</taxon>
        <taxon>Paracoccaceae</taxon>
        <taxon>Limimaricola</taxon>
    </lineage>
</organism>
<dbReference type="STRING" id="521013.SAMN04488567_0736"/>
<evidence type="ECO:0000313" key="4">
    <source>
        <dbReference type="Proteomes" id="UP000198922"/>
    </source>
</evidence>
<reference evidence="4" key="1">
    <citation type="submission" date="2016-10" db="EMBL/GenBank/DDBJ databases">
        <authorList>
            <person name="Varghese N."/>
            <person name="Submissions S."/>
        </authorList>
    </citation>
    <scope>NUCLEOTIDE SEQUENCE [LARGE SCALE GENOMIC DNA]</scope>
    <source>
        <strain evidence="4">DSM 21424</strain>
    </source>
</reference>
<gene>
    <name evidence="3" type="ORF">SAMN04488567_0736</name>
</gene>
<dbReference type="GO" id="GO:0016829">
    <property type="term" value="F:lyase activity"/>
    <property type="evidence" value="ECO:0007669"/>
    <property type="project" value="UniProtKB-KW"/>
</dbReference>
<dbReference type="SFLD" id="SFLDS00001">
    <property type="entry name" value="Enolase"/>
    <property type="match status" value="1"/>
</dbReference>
<evidence type="ECO:0000313" key="3">
    <source>
        <dbReference type="EMBL" id="SDE07646.1"/>
    </source>
</evidence>
<dbReference type="PANTHER" id="PTHR48080:SF2">
    <property type="entry name" value="D-GALACTONATE DEHYDRATASE"/>
    <property type="match status" value="1"/>
</dbReference>
<dbReference type="Gene3D" id="3.20.20.120">
    <property type="entry name" value="Enolase-like C-terminal domain"/>
    <property type="match status" value="1"/>
</dbReference>
<dbReference type="CDD" id="cd03316">
    <property type="entry name" value="MR_like"/>
    <property type="match status" value="1"/>
</dbReference>
<dbReference type="InterPro" id="IPR029017">
    <property type="entry name" value="Enolase-like_N"/>
</dbReference>
<proteinExistence type="predicted"/>
<name>A0A1G7A173_9RHOB</name>
<dbReference type="RefSeq" id="WP_090109402.1">
    <property type="nucleotide sequence ID" value="NZ_FNAT01000001.1"/>
</dbReference>